<proteinExistence type="predicted"/>
<dbReference type="STRING" id="694573.A0A194UTL5"/>
<name>A0A194UTL5_CYTMA</name>
<gene>
    <name evidence="1" type="ORF">VP1G_02368</name>
</gene>
<dbReference type="SUPFAM" id="SSF53335">
    <property type="entry name" value="S-adenosyl-L-methionine-dependent methyltransferases"/>
    <property type="match status" value="1"/>
</dbReference>
<dbReference type="Proteomes" id="UP000078576">
    <property type="component" value="Unassembled WGS sequence"/>
</dbReference>
<dbReference type="Pfam" id="PF10294">
    <property type="entry name" value="Methyltransf_16"/>
    <property type="match status" value="1"/>
</dbReference>
<sequence>MAIKSKIYTIQKNDVDNVSIAIAEAHCEAEGLLLATWSSSFLLSNTLHKLEIDRAQLTQDRSNNYSVLELGAGTGLTGLSAAAVWGTRSLLTDLPGIVPGLQVNVDLNDDAMSANGGAVACGTLDWNKPDTIHLHVPGPDGRKTIEVDEKTKFPIVVAADTMYTEDHPSLLSQMIVKCLRRTKTARAIVMWPLRIAYIDHIREFWDLMDAEGLVAEQEGREEIDLKDWDDEKLHEWSVWKWKDV</sequence>
<dbReference type="OrthoDB" id="433955at2759"/>
<dbReference type="PANTHER" id="PTHR14614:SF156">
    <property type="entry name" value="PROTEIN-LYSINE N-METHYLTRANSFERASE EFM2"/>
    <property type="match status" value="1"/>
</dbReference>
<dbReference type="GO" id="GO:0005829">
    <property type="term" value="C:cytosol"/>
    <property type="evidence" value="ECO:0007669"/>
    <property type="project" value="TreeGrafter"/>
</dbReference>
<organism evidence="1 2">
    <name type="scientific">Cytospora mali</name>
    <name type="common">Apple Valsa canker fungus</name>
    <name type="synonym">Valsa mali</name>
    <dbReference type="NCBI Taxonomy" id="578113"/>
    <lineage>
        <taxon>Eukaryota</taxon>
        <taxon>Fungi</taxon>
        <taxon>Dikarya</taxon>
        <taxon>Ascomycota</taxon>
        <taxon>Pezizomycotina</taxon>
        <taxon>Sordariomycetes</taxon>
        <taxon>Sordariomycetidae</taxon>
        <taxon>Diaporthales</taxon>
        <taxon>Cytosporaceae</taxon>
        <taxon>Cytospora</taxon>
    </lineage>
</organism>
<dbReference type="AlphaFoldDB" id="A0A194UTL5"/>
<evidence type="ECO:0000313" key="1">
    <source>
        <dbReference type="EMBL" id="KUI55042.1"/>
    </source>
</evidence>
<dbReference type="InterPro" id="IPR019410">
    <property type="entry name" value="Methyltransf_16"/>
</dbReference>
<protein>
    <submittedName>
        <fullName evidence="1">Protein-lysine N-methyltransferase rrg1</fullName>
    </submittedName>
</protein>
<accession>A0A194UTL5</accession>
<dbReference type="GO" id="GO:0008757">
    <property type="term" value="F:S-adenosylmethionine-dependent methyltransferase activity"/>
    <property type="evidence" value="ECO:0007669"/>
    <property type="project" value="UniProtKB-ARBA"/>
</dbReference>
<dbReference type="InterPro" id="IPR029063">
    <property type="entry name" value="SAM-dependent_MTases_sf"/>
</dbReference>
<reference evidence="2" key="1">
    <citation type="submission" date="2014-12" db="EMBL/GenBank/DDBJ databases">
        <title>Genome Sequence of Valsa Canker Pathogens Uncovers a Specific Adaption of Colonization on Woody Bark.</title>
        <authorList>
            <person name="Yin Z."/>
            <person name="Liu H."/>
            <person name="Gao X."/>
            <person name="Li Z."/>
            <person name="Song N."/>
            <person name="Ke X."/>
            <person name="Dai Q."/>
            <person name="Wu Y."/>
            <person name="Sun Y."/>
            <person name="Xu J.-R."/>
            <person name="Kang Z.K."/>
            <person name="Wang L."/>
            <person name="Huang L."/>
        </authorList>
    </citation>
    <scope>NUCLEOTIDE SEQUENCE [LARGE SCALE GENOMIC DNA]</scope>
    <source>
        <strain evidence="2">SXYL134</strain>
    </source>
</reference>
<dbReference type="EMBL" id="KN714677">
    <property type="protein sequence ID" value="KUI55042.1"/>
    <property type="molecule type" value="Genomic_DNA"/>
</dbReference>
<dbReference type="Gene3D" id="3.40.50.150">
    <property type="entry name" value="Vaccinia Virus protein VP39"/>
    <property type="match status" value="1"/>
</dbReference>
<evidence type="ECO:0000313" key="2">
    <source>
        <dbReference type="Proteomes" id="UP000078576"/>
    </source>
</evidence>
<dbReference type="PANTHER" id="PTHR14614">
    <property type="entry name" value="HEPATOCELLULAR CARCINOMA-ASSOCIATED ANTIGEN"/>
    <property type="match status" value="1"/>
</dbReference>
<keyword evidence="2" id="KW-1185">Reference proteome</keyword>